<dbReference type="EMBL" id="LGTE01000017">
    <property type="protein sequence ID" value="KNZ69061.1"/>
    <property type="molecule type" value="Genomic_DNA"/>
</dbReference>
<dbReference type="Proteomes" id="UP000037175">
    <property type="component" value="Unassembled WGS sequence"/>
</dbReference>
<dbReference type="Pfam" id="PF01371">
    <property type="entry name" value="Trp_repressor"/>
    <property type="match status" value="1"/>
</dbReference>
<evidence type="ECO:0000313" key="1">
    <source>
        <dbReference type="EMBL" id="KNZ69061.1"/>
    </source>
</evidence>
<comment type="caution">
    <text evidence="1">The sequence shown here is derived from an EMBL/GenBank/DDBJ whole genome shotgun (WGS) entry which is preliminary data.</text>
</comment>
<name>A0A0L6W0R9_9FIRM</name>
<organism evidence="1 2">
    <name type="scientific">Thermincola ferriacetica</name>
    <dbReference type="NCBI Taxonomy" id="281456"/>
    <lineage>
        <taxon>Bacteria</taxon>
        <taxon>Bacillati</taxon>
        <taxon>Bacillota</taxon>
        <taxon>Clostridia</taxon>
        <taxon>Eubacteriales</taxon>
        <taxon>Thermincolaceae</taxon>
        <taxon>Thermincola</taxon>
    </lineage>
</organism>
<proteinExistence type="predicted"/>
<dbReference type="PIRSF" id="PIRSF012508">
    <property type="entry name" value="YerC"/>
    <property type="match status" value="1"/>
</dbReference>
<dbReference type="GO" id="GO:0043565">
    <property type="term" value="F:sequence-specific DNA binding"/>
    <property type="evidence" value="ECO:0007669"/>
    <property type="project" value="InterPro"/>
</dbReference>
<evidence type="ECO:0000313" key="2">
    <source>
        <dbReference type="Proteomes" id="UP000037175"/>
    </source>
</evidence>
<dbReference type="RefSeq" id="WP_052218453.1">
    <property type="nucleotide sequence ID" value="NZ_LGTE01000017.1"/>
</dbReference>
<dbReference type="InterPro" id="IPR010921">
    <property type="entry name" value="Trp_repressor/repl_initiator"/>
</dbReference>
<sequence length="121" mass="13744">MVEFKLKDPLLDQLFEAVLLLENVDECYRFFEDICTVAELKAMAQRLEVAKMLQAEKTYGEIAERTGASTATISRVKRCLNYGADGYKLVLERLKSETAADRRQQLCSRDLSSSLGTRKKT</sequence>
<dbReference type="PANTHER" id="PTHR40080">
    <property type="entry name" value="LMO1763 PROTEIN"/>
    <property type="match status" value="1"/>
</dbReference>
<keyword evidence="2" id="KW-1185">Reference proteome</keyword>
<accession>A0A0L6W0R9</accession>
<dbReference type="PANTHER" id="PTHR40080:SF1">
    <property type="entry name" value="TRPR-LIKE PROTEIN YERC_YECD"/>
    <property type="match status" value="1"/>
</dbReference>
<dbReference type="AlphaFoldDB" id="A0A0L6W0R9"/>
<dbReference type="SUPFAM" id="SSF48295">
    <property type="entry name" value="TrpR-like"/>
    <property type="match status" value="1"/>
</dbReference>
<dbReference type="InterPro" id="IPR038116">
    <property type="entry name" value="TrpR-like_sf"/>
</dbReference>
<dbReference type="PATRIC" id="fig|281456.6.peg.2445"/>
<dbReference type="InterPro" id="IPR013368">
    <property type="entry name" value="YecD_YerC"/>
</dbReference>
<reference evidence="2" key="1">
    <citation type="submission" date="2015-07" db="EMBL/GenBank/DDBJ databases">
        <title>Complete Genome of Thermincola ferriacetica strain Z-0001T.</title>
        <authorList>
            <person name="Lusk B."/>
            <person name="Badalamenti J.P."/>
            <person name="Parameswaran P."/>
            <person name="Bond D.R."/>
            <person name="Torres C.I."/>
        </authorList>
    </citation>
    <scope>NUCLEOTIDE SEQUENCE [LARGE SCALE GENOMIC DNA]</scope>
    <source>
        <strain evidence="2">Z-0001</strain>
    </source>
</reference>
<protein>
    <submittedName>
        <fullName evidence="1">TrpR-like protein YerC/YecD</fullName>
    </submittedName>
</protein>
<gene>
    <name evidence="1" type="ORF">Tfer_2307</name>
</gene>
<dbReference type="InterPro" id="IPR000831">
    <property type="entry name" value="Trp_repress"/>
</dbReference>
<dbReference type="GO" id="GO:0003700">
    <property type="term" value="F:DNA-binding transcription factor activity"/>
    <property type="evidence" value="ECO:0007669"/>
    <property type="project" value="InterPro"/>
</dbReference>
<dbReference type="Gene3D" id="1.10.1270.10">
    <property type="entry name" value="TrpR-like"/>
    <property type="match status" value="1"/>
</dbReference>
<dbReference type="NCBIfam" id="TIGR02531">
    <property type="entry name" value="yecD_yerC"/>
    <property type="match status" value="1"/>
</dbReference>